<dbReference type="NCBIfam" id="TIGR00293">
    <property type="entry name" value="prefoldin subunit alpha"/>
    <property type="match status" value="1"/>
</dbReference>
<dbReference type="EMBL" id="SDOV01000007">
    <property type="protein sequence ID" value="KAH7638673.1"/>
    <property type="molecule type" value="Genomic_DNA"/>
</dbReference>
<dbReference type="GO" id="GO:1990114">
    <property type="term" value="P:RNA polymerase II core complex assembly"/>
    <property type="evidence" value="ECO:0007669"/>
    <property type="project" value="TreeGrafter"/>
</dbReference>
<dbReference type="GO" id="GO:0016272">
    <property type="term" value="C:prefoldin complex"/>
    <property type="evidence" value="ECO:0007669"/>
    <property type="project" value="InterPro"/>
</dbReference>
<dbReference type="Pfam" id="PF02996">
    <property type="entry name" value="Prefoldin"/>
    <property type="match status" value="1"/>
</dbReference>
<reference evidence="3" key="2">
    <citation type="submission" date="2020-06" db="EMBL/GenBank/DDBJ databases">
        <authorList>
            <person name="Ji K."/>
            <person name="Li J."/>
        </authorList>
    </citation>
    <scope>NUCLEOTIDE SEQUENCE</scope>
    <source>
        <strain evidence="3">JKM2019</strain>
        <tissue evidence="3">Whole body</tissue>
    </source>
</reference>
<protein>
    <submittedName>
        <fullName evidence="3 4">Prefoldin subunit 5</fullName>
    </submittedName>
</protein>
<dbReference type="PANTHER" id="PTHR12674">
    <property type="entry name" value="PREFOLDIN SUBUNIT 5"/>
    <property type="match status" value="1"/>
</dbReference>
<dbReference type="AlphaFoldDB" id="A0A922L769"/>
<dbReference type="SUPFAM" id="SSF46579">
    <property type="entry name" value="Prefoldin"/>
    <property type="match status" value="1"/>
</dbReference>
<dbReference type="GO" id="GO:1990113">
    <property type="term" value="P:RNA polymerase I assembly"/>
    <property type="evidence" value="ECO:0007669"/>
    <property type="project" value="TreeGrafter"/>
</dbReference>
<proteinExistence type="inferred from homology"/>
<reference evidence="4" key="4">
    <citation type="journal article" date="2022" name="Res Sq">
        <title>Comparative Genomics Reveals Insights into the Divergent Evolution of Astigmatic Mites and Household Pest Adaptations.</title>
        <authorList>
            <person name="Xiong Q."/>
            <person name="Wan A.T.-Y."/>
            <person name="Liu X.-Y."/>
            <person name="Fung C.S.-H."/>
            <person name="Xiao X."/>
            <person name="Malainual N."/>
            <person name="Hou J."/>
            <person name="Wang L."/>
            <person name="Wang M."/>
            <person name="Yang K."/>
            <person name="Cui Y."/>
            <person name="Leung E."/>
            <person name="Nong W."/>
            <person name="Shin S.-K."/>
            <person name="Au S."/>
            <person name="Jeong K.Y."/>
            <person name="Chew F.T."/>
            <person name="Hui J."/>
            <person name="Leung T.F."/>
            <person name="Tungtrongchitr A."/>
            <person name="Zhong N."/>
            <person name="Liu Z."/>
            <person name="Tsui S."/>
        </authorList>
    </citation>
    <scope>NUCLEOTIDE SEQUENCE</scope>
    <source>
        <strain evidence="4">Derf</strain>
        <tissue evidence="4">Whole organism</tissue>
    </source>
</reference>
<dbReference type="Proteomes" id="UP000828236">
    <property type="component" value="Unassembled WGS sequence"/>
</dbReference>
<dbReference type="PANTHER" id="PTHR12674:SF2">
    <property type="entry name" value="PREFOLDIN SUBUNIT 5"/>
    <property type="match status" value="1"/>
</dbReference>
<evidence type="ECO:0000313" key="5">
    <source>
        <dbReference type="Proteomes" id="UP000790347"/>
    </source>
</evidence>
<dbReference type="InterPro" id="IPR011599">
    <property type="entry name" value="PFD_alpha_archaea"/>
</dbReference>
<evidence type="ECO:0000256" key="1">
    <source>
        <dbReference type="ARBA" id="ARBA00010048"/>
    </source>
</evidence>
<reference evidence="3" key="3">
    <citation type="journal article" date="2021" name="World Allergy Organ. J.">
        <title>Chromosome-level assembly of Dermatophagoides farinae genome and transcriptome reveals two novel allergens Der f 37 and Der f 39.</title>
        <authorList>
            <person name="Chen J."/>
            <person name="Cai Z."/>
            <person name="Fan D."/>
            <person name="Hu J."/>
            <person name="Hou Y."/>
            <person name="He Y."/>
            <person name="Zhang Z."/>
            <person name="Zhao Z."/>
            <person name="Gao P."/>
            <person name="Hu W."/>
            <person name="Sun J."/>
            <person name="Li J."/>
            <person name="Ji K."/>
        </authorList>
    </citation>
    <scope>NUCLEOTIDE SEQUENCE</scope>
    <source>
        <strain evidence="3">JKM2019</strain>
    </source>
</reference>
<feature type="compositionally biased region" description="Low complexity" evidence="2">
    <location>
        <begin position="152"/>
        <end position="175"/>
    </location>
</feature>
<dbReference type="GO" id="GO:0006457">
    <property type="term" value="P:protein folding"/>
    <property type="evidence" value="ECO:0007669"/>
    <property type="project" value="InterPro"/>
</dbReference>
<reference evidence="4" key="1">
    <citation type="submission" date="2013-05" db="EMBL/GenBank/DDBJ databases">
        <authorList>
            <person name="Yim A.K.Y."/>
            <person name="Chan T.F."/>
            <person name="Ji K.M."/>
            <person name="Liu X.Y."/>
            <person name="Zhou J.W."/>
            <person name="Li R.Q."/>
            <person name="Yang K.Y."/>
            <person name="Li J."/>
            <person name="Li M."/>
            <person name="Law P.T.W."/>
            <person name="Wu Y.L."/>
            <person name="Cai Z.L."/>
            <person name="Qin H."/>
            <person name="Bao Y."/>
            <person name="Leung R.K.K."/>
            <person name="Ng P.K.S."/>
            <person name="Zou J."/>
            <person name="Zhong X.J."/>
            <person name="Ran P.X."/>
            <person name="Zhong N.S."/>
            <person name="Liu Z.G."/>
            <person name="Tsui S.K.W."/>
        </authorList>
    </citation>
    <scope>NUCLEOTIDE SEQUENCE</scope>
    <source>
        <strain evidence="4">Derf</strain>
        <tissue evidence="4">Whole organism</tissue>
    </source>
</reference>
<evidence type="ECO:0000313" key="4">
    <source>
        <dbReference type="EMBL" id="KAH9518054.1"/>
    </source>
</evidence>
<dbReference type="CDD" id="cd23157">
    <property type="entry name" value="Prefoldin_5"/>
    <property type="match status" value="1"/>
</dbReference>
<dbReference type="Gene3D" id="1.10.287.370">
    <property type="match status" value="1"/>
</dbReference>
<dbReference type="GO" id="GO:1990115">
    <property type="term" value="P:RNA polymerase III assembly"/>
    <property type="evidence" value="ECO:0007669"/>
    <property type="project" value="TreeGrafter"/>
</dbReference>
<evidence type="ECO:0000313" key="3">
    <source>
        <dbReference type="EMBL" id="KAH7638673.1"/>
    </source>
</evidence>
<organism evidence="4 5">
    <name type="scientific">Dermatophagoides farinae</name>
    <name type="common">American house dust mite</name>
    <dbReference type="NCBI Taxonomy" id="6954"/>
    <lineage>
        <taxon>Eukaryota</taxon>
        <taxon>Metazoa</taxon>
        <taxon>Ecdysozoa</taxon>
        <taxon>Arthropoda</taxon>
        <taxon>Chelicerata</taxon>
        <taxon>Arachnida</taxon>
        <taxon>Acari</taxon>
        <taxon>Acariformes</taxon>
        <taxon>Sarcoptiformes</taxon>
        <taxon>Astigmata</taxon>
        <taxon>Psoroptidia</taxon>
        <taxon>Analgoidea</taxon>
        <taxon>Pyroglyphidae</taxon>
        <taxon>Dermatophagoidinae</taxon>
        <taxon>Dermatophagoides</taxon>
    </lineage>
</organism>
<name>A0A922L769_DERFA</name>
<dbReference type="InterPro" id="IPR009053">
    <property type="entry name" value="Prefoldin"/>
</dbReference>
<comment type="caution">
    <text evidence="4">The sequence shown here is derived from an EMBL/GenBank/DDBJ whole genome shotgun (WGS) entry which is preliminary data.</text>
</comment>
<dbReference type="OrthoDB" id="10267474at2759"/>
<dbReference type="InterPro" id="IPR004127">
    <property type="entry name" value="Prefoldin_subunit_alpha"/>
</dbReference>
<comment type="similarity">
    <text evidence="1">Belongs to the prefoldin subunit alpha family.</text>
</comment>
<accession>A0A922L769</accession>
<dbReference type="EMBL" id="ASGP02000003">
    <property type="protein sequence ID" value="KAH9518054.1"/>
    <property type="molecule type" value="Genomic_DNA"/>
</dbReference>
<keyword evidence="5" id="KW-1185">Reference proteome</keyword>
<dbReference type="GO" id="GO:0005737">
    <property type="term" value="C:cytoplasm"/>
    <property type="evidence" value="ECO:0007669"/>
    <property type="project" value="TreeGrafter"/>
</dbReference>
<gene>
    <name evidence="4" type="primary">PFDN5</name>
    <name evidence="4" type="ORF">DERF_008657</name>
    <name evidence="3" type="ORF">HUG17_2706</name>
</gene>
<dbReference type="GO" id="GO:0051082">
    <property type="term" value="F:unfolded protein binding"/>
    <property type="evidence" value="ECO:0007669"/>
    <property type="project" value="InterPro"/>
</dbReference>
<sequence>MASTKNQQPKKIELNINDMNLYQINAIKQQLDQEIEILEKSIVDLHNAKTKFVGCFETVESFEKLPNDNQIMVPLTPSLYVPGRTVNNNEFLLDIGTGYYIERDRKSSIDYFNRKVQFLNTQMDKIVKSMQEKGTVRQSCLQRQQQLVMAQMAAQQQQQQQSSSSSSSATNQSKQGQIVKS</sequence>
<dbReference type="Proteomes" id="UP000790347">
    <property type="component" value="Unassembled WGS sequence"/>
</dbReference>
<feature type="region of interest" description="Disordered" evidence="2">
    <location>
        <begin position="152"/>
        <end position="181"/>
    </location>
</feature>
<evidence type="ECO:0000256" key="2">
    <source>
        <dbReference type="SAM" id="MobiDB-lite"/>
    </source>
</evidence>